<gene>
    <name evidence="2" type="ORF">LSINAPIS_LOCUS3106</name>
</gene>
<proteinExistence type="predicted"/>
<organism evidence="2 3">
    <name type="scientific">Leptidea sinapis</name>
    <dbReference type="NCBI Taxonomy" id="189913"/>
    <lineage>
        <taxon>Eukaryota</taxon>
        <taxon>Metazoa</taxon>
        <taxon>Ecdysozoa</taxon>
        <taxon>Arthropoda</taxon>
        <taxon>Hexapoda</taxon>
        <taxon>Insecta</taxon>
        <taxon>Pterygota</taxon>
        <taxon>Neoptera</taxon>
        <taxon>Endopterygota</taxon>
        <taxon>Lepidoptera</taxon>
        <taxon>Glossata</taxon>
        <taxon>Ditrysia</taxon>
        <taxon>Papilionoidea</taxon>
        <taxon>Pieridae</taxon>
        <taxon>Dismorphiinae</taxon>
        <taxon>Leptidea</taxon>
    </lineage>
</organism>
<keyword evidence="3" id="KW-1185">Reference proteome</keyword>
<sequence>QEKLLNDVEITGIPESNNENVTHIVITLAQKVGLTISDCDIVNAMRRGPRRPAEGGTARSRPIVVSLTRRHIRDELLRVA</sequence>
<name>A0A5E4PXG7_9NEOP</name>
<evidence type="ECO:0000313" key="3">
    <source>
        <dbReference type="Proteomes" id="UP000324832"/>
    </source>
</evidence>
<accession>A0A5E4PXG7</accession>
<dbReference type="Pfam" id="PF03258">
    <property type="entry name" value="Baculo_FP"/>
    <property type="match status" value="1"/>
</dbReference>
<evidence type="ECO:0000259" key="1">
    <source>
        <dbReference type="Pfam" id="PF03258"/>
    </source>
</evidence>
<feature type="domain" description="FP protein N-terminal" evidence="1">
    <location>
        <begin position="6"/>
        <end position="71"/>
    </location>
</feature>
<dbReference type="EMBL" id="FZQP02000712">
    <property type="protein sequence ID" value="VVC90122.1"/>
    <property type="molecule type" value="Genomic_DNA"/>
</dbReference>
<dbReference type="Proteomes" id="UP000324832">
    <property type="component" value="Unassembled WGS sequence"/>
</dbReference>
<feature type="non-terminal residue" evidence="2">
    <location>
        <position position="1"/>
    </location>
</feature>
<dbReference type="InterPro" id="IPR004941">
    <property type="entry name" value="FP_N"/>
</dbReference>
<dbReference type="AlphaFoldDB" id="A0A5E4PXG7"/>
<feature type="non-terminal residue" evidence="2">
    <location>
        <position position="80"/>
    </location>
</feature>
<evidence type="ECO:0000313" key="2">
    <source>
        <dbReference type="EMBL" id="VVC90122.1"/>
    </source>
</evidence>
<dbReference type="Gene3D" id="3.30.70.1820">
    <property type="entry name" value="L1 transposable element, RRM domain"/>
    <property type="match status" value="1"/>
</dbReference>
<protein>
    <recommendedName>
        <fullName evidence="1">FP protein N-terminal domain-containing protein</fullName>
    </recommendedName>
</protein>
<reference evidence="2 3" key="1">
    <citation type="submission" date="2017-07" db="EMBL/GenBank/DDBJ databases">
        <authorList>
            <person name="Talla V."/>
            <person name="Backstrom N."/>
        </authorList>
    </citation>
    <scope>NUCLEOTIDE SEQUENCE [LARGE SCALE GENOMIC DNA]</scope>
</reference>